<dbReference type="Proteomes" id="UP001153069">
    <property type="component" value="Unassembled WGS sequence"/>
</dbReference>
<dbReference type="AlphaFoldDB" id="A0A9N8HEH5"/>
<keyword evidence="2" id="KW-1185">Reference proteome</keyword>
<sequence length="288" mass="32363">MGHKLTALSLAATVESLRRAGMGRVVVGVLEEDDVPMIKHAFRYVLDAVEPSNKKAGDDITKIGHMEVGYAFASTAFTKTNFMPKNMPRATLMTLRDAMKYTEVPENDRSLGMAQNITAWLGTTQNPSYWQYIYLTEPDSILQTRQSSLKAIKAQVDMGAVVLPHRWQNLPHESDVRGMSPRKGKFLTEENFPEVLELNPTDVCCDENAGRDYKPGVPPYYEKCNTGPFWYLCGFDRRNRNDPNRHDRITKYGLIRFTQGSGIATIAGSNHGRRCFPKKGGVCLPKNL</sequence>
<proteinExistence type="predicted"/>
<name>A0A9N8HEH5_9STRA</name>
<accession>A0A9N8HEH5</accession>
<protein>
    <submittedName>
        <fullName evidence="1">Uncharacterized protein</fullName>
    </submittedName>
</protein>
<organism evidence="1 2">
    <name type="scientific">Seminavis robusta</name>
    <dbReference type="NCBI Taxonomy" id="568900"/>
    <lineage>
        <taxon>Eukaryota</taxon>
        <taxon>Sar</taxon>
        <taxon>Stramenopiles</taxon>
        <taxon>Ochrophyta</taxon>
        <taxon>Bacillariophyta</taxon>
        <taxon>Bacillariophyceae</taxon>
        <taxon>Bacillariophycidae</taxon>
        <taxon>Naviculales</taxon>
        <taxon>Naviculaceae</taxon>
        <taxon>Seminavis</taxon>
    </lineage>
</organism>
<evidence type="ECO:0000313" key="2">
    <source>
        <dbReference type="Proteomes" id="UP001153069"/>
    </source>
</evidence>
<dbReference type="EMBL" id="CAICTM010000386">
    <property type="protein sequence ID" value="CAB9509380.1"/>
    <property type="molecule type" value="Genomic_DNA"/>
</dbReference>
<gene>
    <name evidence="1" type="ORF">SEMRO_387_G132180.1</name>
</gene>
<reference evidence="1" key="1">
    <citation type="submission" date="2020-06" db="EMBL/GenBank/DDBJ databases">
        <authorList>
            <consortium name="Plant Systems Biology data submission"/>
        </authorList>
    </citation>
    <scope>NUCLEOTIDE SEQUENCE</scope>
    <source>
        <strain evidence="1">D6</strain>
    </source>
</reference>
<evidence type="ECO:0000313" key="1">
    <source>
        <dbReference type="EMBL" id="CAB9509380.1"/>
    </source>
</evidence>
<comment type="caution">
    <text evidence="1">The sequence shown here is derived from an EMBL/GenBank/DDBJ whole genome shotgun (WGS) entry which is preliminary data.</text>
</comment>